<dbReference type="OrthoDB" id="5488837at2"/>
<gene>
    <name evidence="7" type="primary">qseF_1</name>
    <name evidence="7" type="ORF">ENSA5_22880</name>
</gene>
<dbReference type="PANTHER" id="PTHR32071">
    <property type="entry name" value="TRANSCRIPTIONAL REGULATORY PROTEIN"/>
    <property type="match status" value="1"/>
</dbReference>
<dbReference type="InterPro" id="IPR027417">
    <property type="entry name" value="P-loop_NTPase"/>
</dbReference>
<dbReference type="EMBL" id="PVNK01000118">
    <property type="protein sequence ID" value="PRQ02470.1"/>
    <property type="molecule type" value="Genomic_DNA"/>
</dbReference>
<dbReference type="PROSITE" id="PS50045">
    <property type="entry name" value="SIGMA54_INTERACT_4"/>
    <property type="match status" value="1"/>
</dbReference>
<evidence type="ECO:0000313" key="8">
    <source>
        <dbReference type="Proteomes" id="UP000237968"/>
    </source>
</evidence>
<name>A0A2S9YBI8_9BACT</name>
<reference evidence="7 8" key="1">
    <citation type="submission" date="2018-03" db="EMBL/GenBank/DDBJ databases">
        <title>Draft Genome Sequences of the Obligatory Marine Myxobacteria Enhygromyxa salina SWB005.</title>
        <authorList>
            <person name="Poehlein A."/>
            <person name="Moghaddam J.A."/>
            <person name="Harms H."/>
            <person name="Alanjari M."/>
            <person name="Koenig G.M."/>
            <person name="Daniel R."/>
            <person name="Schaeberle T.F."/>
        </authorList>
    </citation>
    <scope>NUCLEOTIDE SEQUENCE [LARGE SCALE GENOMIC DNA]</scope>
    <source>
        <strain evidence="7 8">SWB005</strain>
    </source>
</reference>
<feature type="domain" description="Sigma-54 factor interaction" evidence="6">
    <location>
        <begin position="25"/>
        <end position="256"/>
    </location>
</feature>
<dbReference type="InterPro" id="IPR002078">
    <property type="entry name" value="Sigma_54_int"/>
</dbReference>
<evidence type="ECO:0000256" key="1">
    <source>
        <dbReference type="ARBA" id="ARBA00022741"/>
    </source>
</evidence>
<keyword evidence="8" id="KW-1185">Reference proteome</keyword>
<evidence type="ECO:0000313" key="7">
    <source>
        <dbReference type="EMBL" id="PRQ02470.1"/>
    </source>
</evidence>
<protein>
    <submittedName>
        <fullName evidence="7">Transcriptional regulatory protein QseF</fullName>
    </submittedName>
</protein>
<dbReference type="InterPro" id="IPR025944">
    <property type="entry name" value="Sigma_54_int_dom_CS"/>
</dbReference>
<evidence type="ECO:0000259" key="6">
    <source>
        <dbReference type="PROSITE" id="PS50045"/>
    </source>
</evidence>
<dbReference type="InterPro" id="IPR003593">
    <property type="entry name" value="AAA+_ATPase"/>
</dbReference>
<dbReference type="GO" id="GO:0006355">
    <property type="term" value="P:regulation of DNA-templated transcription"/>
    <property type="evidence" value="ECO:0007669"/>
    <property type="project" value="InterPro"/>
</dbReference>
<evidence type="ECO:0000256" key="4">
    <source>
        <dbReference type="ARBA" id="ARBA00023163"/>
    </source>
</evidence>
<dbReference type="CDD" id="cd00009">
    <property type="entry name" value="AAA"/>
    <property type="match status" value="1"/>
</dbReference>
<dbReference type="InterPro" id="IPR058031">
    <property type="entry name" value="AAA_lid_NorR"/>
</dbReference>
<dbReference type="AlphaFoldDB" id="A0A2S9YBI8"/>
<dbReference type="PROSITE" id="PS00688">
    <property type="entry name" value="SIGMA54_INTERACT_3"/>
    <property type="match status" value="1"/>
</dbReference>
<dbReference type="Gene3D" id="3.40.50.300">
    <property type="entry name" value="P-loop containing nucleotide triphosphate hydrolases"/>
    <property type="match status" value="1"/>
</dbReference>
<dbReference type="Pfam" id="PF00158">
    <property type="entry name" value="Sigma54_activat"/>
    <property type="match status" value="1"/>
</dbReference>
<evidence type="ECO:0000256" key="3">
    <source>
        <dbReference type="ARBA" id="ARBA00023015"/>
    </source>
</evidence>
<accession>A0A2S9YBI8</accession>
<dbReference type="Proteomes" id="UP000237968">
    <property type="component" value="Unassembled WGS sequence"/>
</dbReference>
<keyword evidence="2" id="KW-0067">ATP-binding</keyword>
<keyword evidence="4" id="KW-0804">Transcription</keyword>
<keyword evidence="1" id="KW-0547">Nucleotide-binding</keyword>
<dbReference type="SMART" id="SM00382">
    <property type="entry name" value="AAA"/>
    <property type="match status" value="1"/>
</dbReference>
<evidence type="ECO:0000256" key="5">
    <source>
        <dbReference type="SAM" id="MobiDB-lite"/>
    </source>
</evidence>
<comment type="caution">
    <text evidence="7">The sequence shown here is derived from an EMBL/GenBank/DDBJ whole genome shotgun (WGS) entry which is preliminary data.</text>
</comment>
<dbReference type="Pfam" id="PF25601">
    <property type="entry name" value="AAA_lid_14"/>
    <property type="match status" value="1"/>
</dbReference>
<feature type="compositionally biased region" description="Polar residues" evidence="5">
    <location>
        <begin position="1"/>
        <end position="17"/>
    </location>
</feature>
<feature type="region of interest" description="Disordered" evidence="5">
    <location>
        <begin position="1"/>
        <end position="22"/>
    </location>
</feature>
<sequence length="373" mass="40771">MDRTRSAPTRSGSSDKAVTSGHLDLPVVGEGMRPIVTRLATYATLPETLLLAGPTGTGKSSIARWVHERSTRAEAPFVTVDLLSVPRDMQIAELFGWRRGAFTGAVRDQDGGVTRAGAGTLFIDEIDKLSLACQAGLLRLLEDRSFRVLGDDRQDRRCAARIIVGTNVDLERAVAQGEFREDLYYRVHVLVVELPGLDARRDEIPGWANFMAARRCDEAGGRGSRALSRQACELLCAAEWPGNLRQLDNVVRRAWALCLAEAPEAARIEDGHVALALTHESHHGHGGGAVLGELERAADALIEELLTRGSPLELGDLDVFRGIVLERAAARLGGMREAFELFDAQSTIDRRNHARAFKRAQARVCGLRSWLAE</sequence>
<dbReference type="Gene3D" id="1.10.8.60">
    <property type="match status" value="1"/>
</dbReference>
<dbReference type="GO" id="GO:0005524">
    <property type="term" value="F:ATP binding"/>
    <property type="evidence" value="ECO:0007669"/>
    <property type="project" value="UniProtKB-KW"/>
</dbReference>
<proteinExistence type="predicted"/>
<keyword evidence="3" id="KW-0805">Transcription regulation</keyword>
<dbReference type="SUPFAM" id="SSF52540">
    <property type="entry name" value="P-loop containing nucleoside triphosphate hydrolases"/>
    <property type="match status" value="1"/>
</dbReference>
<evidence type="ECO:0000256" key="2">
    <source>
        <dbReference type="ARBA" id="ARBA00022840"/>
    </source>
</evidence>
<organism evidence="7 8">
    <name type="scientific">Enhygromyxa salina</name>
    <dbReference type="NCBI Taxonomy" id="215803"/>
    <lineage>
        <taxon>Bacteria</taxon>
        <taxon>Pseudomonadati</taxon>
        <taxon>Myxococcota</taxon>
        <taxon>Polyangia</taxon>
        <taxon>Nannocystales</taxon>
        <taxon>Nannocystaceae</taxon>
        <taxon>Enhygromyxa</taxon>
    </lineage>
</organism>